<evidence type="ECO:0000256" key="2">
    <source>
        <dbReference type="ARBA" id="ARBA00023125"/>
    </source>
</evidence>
<proteinExistence type="predicted"/>
<dbReference type="PROSITE" id="PS50043">
    <property type="entry name" value="HTH_LUXR_2"/>
    <property type="match status" value="1"/>
</dbReference>
<comment type="caution">
    <text evidence="6">The sequence shown here is derived from an EMBL/GenBank/DDBJ whole genome shotgun (WGS) entry which is preliminary data.</text>
</comment>
<dbReference type="CDD" id="cd06170">
    <property type="entry name" value="LuxR_C_like"/>
    <property type="match status" value="1"/>
</dbReference>
<dbReference type="SUPFAM" id="SSF52172">
    <property type="entry name" value="CheY-like"/>
    <property type="match status" value="1"/>
</dbReference>
<dbReference type="GO" id="GO:0003677">
    <property type="term" value="F:DNA binding"/>
    <property type="evidence" value="ECO:0007669"/>
    <property type="project" value="UniProtKB-KW"/>
</dbReference>
<dbReference type="AlphaFoldDB" id="A0A495MFI8"/>
<dbReference type="GO" id="GO:0006355">
    <property type="term" value="P:regulation of DNA-templated transcription"/>
    <property type="evidence" value="ECO:0007669"/>
    <property type="project" value="InterPro"/>
</dbReference>
<dbReference type="InterPro" id="IPR001789">
    <property type="entry name" value="Sig_transdc_resp-reg_receiver"/>
</dbReference>
<dbReference type="PANTHER" id="PTHR43214:SF43">
    <property type="entry name" value="TWO-COMPONENT RESPONSE REGULATOR"/>
    <property type="match status" value="1"/>
</dbReference>
<dbReference type="SMART" id="SM00448">
    <property type="entry name" value="REC"/>
    <property type="match status" value="1"/>
</dbReference>
<keyword evidence="7" id="KW-1185">Reference proteome</keyword>
<feature type="modified residue" description="4-aspartylphosphate" evidence="3">
    <location>
        <position position="64"/>
    </location>
</feature>
<evidence type="ECO:0000259" key="5">
    <source>
        <dbReference type="PROSITE" id="PS50110"/>
    </source>
</evidence>
<name>A0A495MFI8_9FLAO</name>
<dbReference type="InterPro" id="IPR011006">
    <property type="entry name" value="CheY-like_superfamily"/>
</dbReference>
<dbReference type="OrthoDB" id="9797341at2"/>
<dbReference type="SUPFAM" id="SSF46894">
    <property type="entry name" value="C-terminal effector domain of the bipartite response regulators"/>
    <property type="match status" value="1"/>
</dbReference>
<dbReference type="InterPro" id="IPR058245">
    <property type="entry name" value="NreC/VraR/RcsB-like_REC"/>
</dbReference>
<dbReference type="Proteomes" id="UP000277579">
    <property type="component" value="Unassembled WGS sequence"/>
</dbReference>
<evidence type="ECO:0000313" key="7">
    <source>
        <dbReference type="Proteomes" id="UP000277579"/>
    </source>
</evidence>
<evidence type="ECO:0000256" key="3">
    <source>
        <dbReference type="PROSITE-ProRule" id="PRU00169"/>
    </source>
</evidence>
<dbReference type="SMART" id="SM00421">
    <property type="entry name" value="HTH_LUXR"/>
    <property type="match status" value="1"/>
</dbReference>
<dbReference type="Pfam" id="PF00196">
    <property type="entry name" value="GerE"/>
    <property type="match status" value="1"/>
</dbReference>
<dbReference type="RefSeq" id="WP_121376318.1">
    <property type="nucleotide sequence ID" value="NZ_RBLC01000002.1"/>
</dbReference>
<dbReference type="InterPro" id="IPR016032">
    <property type="entry name" value="Sig_transdc_resp-reg_C-effctor"/>
</dbReference>
<reference evidence="6 7" key="1">
    <citation type="submission" date="2018-10" db="EMBL/GenBank/DDBJ databases">
        <title>Genomic Encyclopedia of Archaeal and Bacterial Type Strains, Phase II (KMG-II): from individual species to whole genera.</title>
        <authorList>
            <person name="Goeker M."/>
        </authorList>
    </citation>
    <scope>NUCLEOTIDE SEQUENCE [LARGE SCALE GENOMIC DNA]</scope>
    <source>
        <strain evidence="6 7">DSM 29537</strain>
    </source>
</reference>
<feature type="domain" description="Response regulatory" evidence="5">
    <location>
        <begin position="8"/>
        <end position="129"/>
    </location>
</feature>
<dbReference type="EMBL" id="RBLC01000002">
    <property type="protein sequence ID" value="RKS23089.1"/>
    <property type="molecule type" value="Genomic_DNA"/>
</dbReference>
<feature type="domain" description="HTH luxR-type" evidence="4">
    <location>
        <begin position="149"/>
        <end position="214"/>
    </location>
</feature>
<evidence type="ECO:0000256" key="1">
    <source>
        <dbReference type="ARBA" id="ARBA00022553"/>
    </source>
</evidence>
<dbReference type="InterPro" id="IPR000792">
    <property type="entry name" value="Tscrpt_reg_LuxR_C"/>
</dbReference>
<dbReference type="Gene3D" id="3.40.50.2300">
    <property type="match status" value="1"/>
</dbReference>
<dbReference type="CDD" id="cd17535">
    <property type="entry name" value="REC_NarL-like"/>
    <property type="match status" value="1"/>
</dbReference>
<organism evidence="6 7">
    <name type="scientific">Flavobacterium endophyticum</name>
    <dbReference type="NCBI Taxonomy" id="1540163"/>
    <lineage>
        <taxon>Bacteria</taxon>
        <taxon>Pseudomonadati</taxon>
        <taxon>Bacteroidota</taxon>
        <taxon>Flavobacteriia</taxon>
        <taxon>Flavobacteriales</taxon>
        <taxon>Flavobacteriaceae</taxon>
        <taxon>Flavobacterium</taxon>
    </lineage>
</organism>
<accession>A0A495MFI8</accession>
<keyword evidence="2 6" id="KW-0238">DNA-binding</keyword>
<evidence type="ECO:0000259" key="4">
    <source>
        <dbReference type="PROSITE" id="PS50043"/>
    </source>
</evidence>
<protein>
    <submittedName>
        <fullName evidence="6">DNA-binding NarL/FixJ family response regulator</fullName>
    </submittedName>
</protein>
<keyword evidence="1 3" id="KW-0597">Phosphoprotein</keyword>
<dbReference type="PROSITE" id="PS50110">
    <property type="entry name" value="RESPONSE_REGULATORY"/>
    <property type="match status" value="1"/>
</dbReference>
<dbReference type="Pfam" id="PF00072">
    <property type="entry name" value="Response_reg"/>
    <property type="match status" value="1"/>
</dbReference>
<gene>
    <name evidence="6" type="ORF">CLV94_1992</name>
</gene>
<dbReference type="InterPro" id="IPR039420">
    <property type="entry name" value="WalR-like"/>
</dbReference>
<dbReference type="GO" id="GO:0000160">
    <property type="term" value="P:phosphorelay signal transduction system"/>
    <property type="evidence" value="ECO:0007669"/>
    <property type="project" value="InterPro"/>
</dbReference>
<dbReference type="PANTHER" id="PTHR43214">
    <property type="entry name" value="TWO-COMPONENT RESPONSE REGULATOR"/>
    <property type="match status" value="1"/>
</dbReference>
<sequence>MKTSTKNKVIIVDDHLLFSQSLKFLINSFNDFEVTHSFENGKEFIQFLEQKENLDIEVDLILLDVNMPILDGLGTMMWLKENRPDYKAIALSVNNEEDIIIKMIKNGAKGYLLKDTTPTIFYDALKTVIEKGYFFTEMVSGILVNRIDNKDKKLEFKEKELDFIKRACSEKTYKEIADEMCLSPKTIDGYRENIFAKLEIKTRIGLVLYAIKNKIVCV</sequence>
<evidence type="ECO:0000313" key="6">
    <source>
        <dbReference type="EMBL" id="RKS23089.1"/>
    </source>
</evidence>